<accession>A0ABQ8VBZ5</accession>
<evidence type="ECO:0000313" key="3">
    <source>
        <dbReference type="Proteomes" id="UP001150217"/>
    </source>
</evidence>
<sequence length="163" mass="18718">MPTNFDVAIKNSIPPNFALRIRFLDLHSQNKDDSIKKFVQDLIQHEESQDPASTSPPSFSTDGWDLSSSSRDSTKPIHFIVEHEYVIGHPESIFDVVMSGADYRGNYVFKETVTDKNGVVRETPIRTHEWRESVDVDWKFGIWDGQFEERALNHELLSSCTEC</sequence>
<keyword evidence="3" id="KW-1185">Reference proteome</keyword>
<dbReference type="Proteomes" id="UP001150217">
    <property type="component" value="Unassembled WGS sequence"/>
</dbReference>
<name>A0ABQ8VBZ5_9AGAR</name>
<comment type="caution">
    <text evidence="2">The sequence shown here is derived from an EMBL/GenBank/DDBJ whole genome shotgun (WGS) entry which is preliminary data.</text>
</comment>
<feature type="compositionally biased region" description="Polar residues" evidence="1">
    <location>
        <begin position="50"/>
        <end position="71"/>
    </location>
</feature>
<gene>
    <name evidence="2" type="ORF">C8R41DRAFT_921423</name>
</gene>
<reference evidence="2" key="1">
    <citation type="submission" date="2022-08" db="EMBL/GenBank/DDBJ databases">
        <title>A Global Phylogenomic Analysis of the Shiitake Genus Lentinula.</title>
        <authorList>
            <consortium name="DOE Joint Genome Institute"/>
            <person name="Sierra-Patev S."/>
            <person name="Min B."/>
            <person name="Naranjo-Ortiz M."/>
            <person name="Looney B."/>
            <person name="Konkel Z."/>
            <person name="Slot J.C."/>
            <person name="Sakamoto Y."/>
            <person name="Steenwyk J.L."/>
            <person name="Rokas A."/>
            <person name="Carro J."/>
            <person name="Camarero S."/>
            <person name="Ferreira P."/>
            <person name="Molpeceres G."/>
            <person name="Ruiz-Duenas F.J."/>
            <person name="Serrano A."/>
            <person name="Henrissat B."/>
            <person name="Drula E."/>
            <person name="Hughes K.W."/>
            <person name="Mata J.L."/>
            <person name="Ishikawa N.K."/>
            <person name="Vargas-Isla R."/>
            <person name="Ushijima S."/>
            <person name="Smith C.A."/>
            <person name="Ahrendt S."/>
            <person name="Andreopoulos W."/>
            <person name="He G."/>
            <person name="Labutti K."/>
            <person name="Lipzen A."/>
            <person name="Ng V."/>
            <person name="Riley R."/>
            <person name="Sandor L."/>
            <person name="Barry K."/>
            <person name="Martinez A.T."/>
            <person name="Xiao Y."/>
            <person name="Gibbons J.G."/>
            <person name="Terashima K."/>
            <person name="Grigoriev I.V."/>
            <person name="Hibbett D.S."/>
        </authorList>
    </citation>
    <scope>NUCLEOTIDE SEQUENCE</scope>
    <source>
        <strain evidence="2">RHP3577 ss4</strain>
    </source>
</reference>
<organism evidence="2 3">
    <name type="scientific">Lentinula lateritia</name>
    <dbReference type="NCBI Taxonomy" id="40482"/>
    <lineage>
        <taxon>Eukaryota</taxon>
        <taxon>Fungi</taxon>
        <taxon>Dikarya</taxon>
        <taxon>Basidiomycota</taxon>
        <taxon>Agaricomycotina</taxon>
        <taxon>Agaricomycetes</taxon>
        <taxon>Agaricomycetidae</taxon>
        <taxon>Agaricales</taxon>
        <taxon>Marasmiineae</taxon>
        <taxon>Omphalotaceae</taxon>
        <taxon>Lentinula</taxon>
    </lineage>
</organism>
<feature type="region of interest" description="Disordered" evidence="1">
    <location>
        <begin position="45"/>
        <end position="71"/>
    </location>
</feature>
<evidence type="ECO:0000256" key="1">
    <source>
        <dbReference type="SAM" id="MobiDB-lite"/>
    </source>
</evidence>
<proteinExistence type="predicted"/>
<dbReference type="EMBL" id="JANVFT010000051">
    <property type="protein sequence ID" value="KAJ4485115.1"/>
    <property type="molecule type" value="Genomic_DNA"/>
</dbReference>
<evidence type="ECO:0000313" key="2">
    <source>
        <dbReference type="EMBL" id="KAJ4485115.1"/>
    </source>
</evidence>
<protein>
    <submittedName>
        <fullName evidence="2">Uncharacterized protein</fullName>
    </submittedName>
</protein>